<reference evidence="11 12" key="1">
    <citation type="submission" date="2024-07" db="EMBL/GenBank/DDBJ databases">
        <authorList>
            <person name="Akdeniz Z."/>
        </authorList>
    </citation>
    <scope>NUCLEOTIDE SEQUENCE [LARGE SCALE GENOMIC DNA]</scope>
</reference>
<protein>
    <submittedName>
        <fullName evidence="11">Lysophospholipid_acyltransferase</fullName>
    </submittedName>
</protein>
<dbReference type="Proteomes" id="UP001642409">
    <property type="component" value="Unassembled WGS sequence"/>
</dbReference>
<feature type="transmembrane region" description="Helical" evidence="9">
    <location>
        <begin position="42"/>
        <end position="65"/>
    </location>
</feature>
<dbReference type="PANTHER" id="PTHR23063:SF52">
    <property type="entry name" value="LYSOPHOSPHATIDYLCHOLINE ACYLTRANSFERASE"/>
    <property type="match status" value="1"/>
</dbReference>
<dbReference type="PANTHER" id="PTHR23063">
    <property type="entry name" value="PHOSPHOLIPID ACYLTRANSFERASE"/>
    <property type="match status" value="1"/>
</dbReference>
<dbReference type="Pfam" id="PF01553">
    <property type="entry name" value="Acyltransferase"/>
    <property type="match status" value="1"/>
</dbReference>
<evidence type="ECO:0000256" key="1">
    <source>
        <dbReference type="ARBA" id="ARBA00004370"/>
    </source>
</evidence>
<evidence type="ECO:0000256" key="7">
    <source>
        <dbReference type="ARBA" id="ARBA00023136"/>
    </source>
</evidence>
<evidence type="ECO:0000256" key="6">
    <source>
        <dbReference type="ARBA" id="ARBA00023098"/>
    </source>
</evidence>
<evidence type="ECO:0000256" key="5">
    <source>
        <dbReference type="ARBA" id="ARBA00022989"/>
    </source>
</evidence>
<keyword evidence="12" id="KW-1185">Reference proteome</keyword>
<evidence type="ECO:0000313" key="12">
    <source>
        <dbReference type="Proteomes" id="UP001642409"/>
    </source>
</evidence>
<evidence type="ECO:0000256" key="2">
    <source>
        <dbReference type="ARBA" id="ARBA00008655"/>
    </source>
</evidence>
<keyword evidence="4 9" id="KW-0812">Transmembrane</keyword>
<feature type="domain" description="Phospholipid/glycerol acyltransferase" evidence="10">
    <location>
        <begin position="119"/>
        <end position="225"/>
    </location>
</feature>
<evidence type="ECO:0000313" key="11">
    <source>
        <dbReference type="EMBL" id="CAL5980007.1"/>
    </source>
</evidence>
<gene>
    <name evidence="11" type="ORF">HINF_LOCUS5976</name>
</gene>
<evidence type="ECO:0000256" key="3">
    <source>
        <dbReference type="ARBA" id="ARBA00022679"/>
    </source>
</evidence>
<dbReference type="SMART" id="SM00563">
    <property type="entry name" value="PlsC"/>
    <property type="match status" value="1"/>
</dbReference>
<keyword evidence="8" id="KW-0012">Acyltransferase</keyword>
<sequence>MKDTDEQNTEFPFKYAMHHPSLYNKIYTTPYQKVKRLISYPILLLTAPLRILIVISLFLINSMIAKGLNAGTLQTNPLPPFRKNVFRISSAFWSWIMLLFYGVHPSVKQKRDMSKPQAAIYIMKHVCALDILVNNVVGTDAFVTKADKINNPLTGPPAYASRSLAITKNSNIVQRLINRYHSPVKWPSITIYPEGTTSSQFCLLRFRTGAFRIGVPVQPLVTRFRSYCPEWLWQSPLEHFLDCCTNSVMSNIDCWYLEQMSIKEGETAREFADRVGYAMSQASGVQYVPYDHNDIYYFQGTGDISKCTPEYIRDYGWMGTLKNYKEMCKKAGVDWKFEWPKETFELK</sequence>
<evidence type="ECO:0000256" key="9">
    <source>
        <dbReference type="SAM" id="Phobius"/>
    </source>
</evidence>
<evidence type="ECO:0000256" key="8">
    <source>
        <dbReference type="ARBA" id="ARBA00023315"/>
    </source>
</evidence>
<organism evidence="11 12">
    <name type="scientific">Hexamita inflata</name>
    <dbReference type="NCBI Taxonomy" id="28002"/>
    <lineage>
        <taxon>Eukaryota</taxon>
        <taxon>Metamonada</taxon>
        <taxon>Diplomonadida</taxon>
        <taxon>Hexamitidae</taxon>
        <taxon>Hexamitinae</taxon>
        <taxon>Hexamita</taxon>
    </lineage>
</organism>
<keyword evidence="5 9" id="KW-1133">Transmembrane helix</keyword>
<comment type="similarity">
    <text evidence="2">Belongs to the 1-acyl-sn-glycerol-3-phosphate acyltransferase family.</text>
</comment>
<comment type="caution">
    <text evidence="11">The sequence shown here is derived from an EMBL/GenBank/DDBJ whole genome shotgun (WGS) entry which is preliminary data.</text>
</comment>
<evidence type="ECO:0000259" key="10">
    <source>
        <dbReference type="SMART" id="SM00563"/>
    </source>
</evidence>
<evidence type="ECO:0000256" key="4">
    <source>
        <dbReference type="ARBA" id="ARBA00022692"/>
    </source>
</evidence>
<name>A0ABP1GVE1_9EUKA</name>
<keyword evidence="3" id="KW-0808">Transferase</keyword>
<feature type="transmembrane region" description="Helical" evidence="9">
    <location>
        <begin position="85"/>
        <end position="103"/>
    </location>
</feature>
<proteinExistence type="inferred from homology"/>
<keyword evidence="6" id="KW-0443">Lipid metabolism</keyword>
<dbReference type="SUPFAM" id="SSF69593">
    <property type="entry name" value="Glycerol-3-phosphate (1)-acyltransferase"/>
    <property type="match status" value="1"/>
</dbReference>
<comment type="subcellular location">
    <subcellularLocation>
        <location evidence="1">Membrane</location>
    </subcellularLocation>
</comment>
<accession>A0ABP1GVE1</accession>
<dbReference type="InterPro" id="IPR002123">
    <property type="entry name" value="Plipid/glycerol_acylTrfase"/>
</dbReference>
<dbReference type="EMBL" id="CAXDID020000011">
    <property type="protein sequence ID" value="CAL5980007.1"/>
    <property type="molecule type" value="Genomic_DNA"/>
</dbReference>
<keyword evidence="7 9" id="KW-0472">Membrane</keyword>